<feature type="region of interest" description="Disordered" evidence="1">
    <location>
        <begin position="436"/>
        <end position="602"/>
    </location>
</feature>
<sequence length="617" mass="68992">MPQLLYRLEDDPEPHLLKLNRIDPTSLLPRCRCSSSSSIRSCALGIMLFNLGMTADAAAAHNNELASSHSETQLSIPSRHSSPRPFSFSSLPPWRSSSRAGREKSAEPERPRYEQRRSMPITAIEPISSSDDDRYSTAGPSPVRSQFAHLKSSKQTLRPKTTYQLAHPATNARLKRLKLRPKLLLQLQRVSSTSRPVPVFDVLPSTLFMPRLARKVPNILRGKRRLGPNDLIVTTSDLYERAAGDGEKSLSSDEENGEHRDVVGTICQLLKEDALAKGKAEICLESGAVWEATPLPNGSYEFAANTDAGLMILRWVRRGPKKRRVSAPPGSILPEDTTRRFTFSIIDPTTRRHPVIASMTRNNLEVYDRYSLPSTAPSSPTSAMSVISDNSEFDDPLDQQVIETDEALRMLIIVTGIWVAFREGWSHNFRYNDAATSPKAVRSPSVSKSTSTGEDDRVIPGRDSDQDKQAPTDSNRRIVTWTQTPHQSPTTDRSAQYNSLSKRSNSTGAAFIERTNRRNSSSTRHNALCSPRQSYDGSAEPKPRQNGRSRSEQRKSEREDTKLDSTPPQPKSTRSSKQDGQTINNQSESPRPTKGKRRHRFSNLFDFLIRKGGHHHD</sequence>
<feature type="compositionally biased region" description="Low complexity" evidence="1">
    <location>
        <begin position="373"/>
        <end position="385"/>
    </location>
</feature>
<evidence type="ECO:0000256" key="1">
    <source>
        <dbReference type="SAM" id="MobiDB-lite"/>
    </source>
</evidence>
<feature type="compositionally biased region" description="Polar residues" evidence="1">
    <location>
        <begin position="480"/>
        <end position="508"/>
    </location>
</feature>
<feature type="compositionally biased region" description="Basic and acidic residues" evidence="1">
    <location>
        <begin position="454"/>
        <end position="476"/>
    </location>
</feature>
<feature type="compositionally biased region" description="Polar residues" evidence="1">
    <location>
        <begin position="571"/>
        <end position="590"/>
    </location>
</feature>
<accession>A0ABR4GHH3</accession>
<dbReference type="Proteomes" id="UP001610563">
    <property type="component" value="Unassembled WGS sequence"/>
</dbReference>
<evidence type="ECO:0000313" key="3">
    <source>
        <dbReference type="Proteomes" id="UP001610563"/>
    </source>
</evidence>
<feature type="region of interest" description="Disordered" evidence="1">
    <location>
        <begin position="373"/>
        <end position="392"/>
    </location>
</feature>
<dbReference type="EMBL" id="JBFTWV010000013">
    <property type="protein sequence ID" value="KAL2798407.1"/>
    <property type="molecule type" value="Genomic_DNA"/>
</dbReference>
<evidence type="ECO:0000313" key="2">
    <source>
        <dbReference type="EMBL" id="KAL2798407.1"/>
    </source>
</evidence>
<name>A0ABR4GHH3_9EURO</name>
<feature type="region of interest" description="Disordered" evidence="1">
    <location>
        <begin position="68"/>
        <end position="156"/>
    </location>
</feature>
<organism evidence="2 3">
    <name type="scientific">Aspergillus keveii</name>
    <dbReference type="NCBI Taxonomy" id="714993"/>
    <lineage>
        <taxon>Eukaryota</taxon>
        <taxon>Fungi</taxon>
        <taxon>Dikarya</taxon>
        <taxon>Ascomycota</taxon>
        <taxon>Pezizomycotina</taxon>
        <taxon>Eurotiomycetes</taxon>
        <taxon>Eurotiomycetidae</taxon>
        <taxon>Eurotiales</taxon>
        <taxon>Aspergillaceae</taxon>
        <taxon>Aspergillus</taxon>
        <taxon>Aspergillus subgen. Nidulantes</taxon>
    </lineage>
</organism>
<keyword evidence="3" id="KW-1185">Reference proteome</keyword>
<gene>
    <name evidence="2" type="ORF">BJX66DRAFT_295527</name>
</gene>
<comment type="caution">
    <text evidence="2">The sequence shown here is derived from an EMBL/GenBank/DDBJ whole genome shotgun (WGS) entry which is preliminary data.</text>
</comment>
<proteinExistence type="predicted"/>
<feature type="compositionally biased region" description="Basic and acidic residues" evidence="1">
    <location>
        <begin position="539"/>
        <end position="563"/>
    </location>
</feature>
<protein>
    <submittedName>
        <fullName evidence="2">Uncharacterized protein</fullName>
    </submittedName>
</protein>
<feature type="compositionally biased region" description="Low complexity" evidence="1">
    <location>
        <begin position="75"/>
        <end position="99"/>
    </location>
</feature>
<feature type="compositionally biased region" description="Basic and acidic residues" evidence="1">
    <location>
        <begin position="100"/>
        <end position="117"/>
    </location>
</feature>
<reference evidence="2 3" key="1">
    <citation type="submission" date="2024-07" db="EMBL/GenBank/DDBJ databases">
        <title>Section-level genome sequencing and comparative genomics of Aspergillus sections Usti and Cavernicolus.</title>
        <authorList>
            <consortium name="Lawrence Berkeley National Laboratory"/>
            <person name="Nybo J.L."/>
            <person name="Vesth T.C."/>
            <person name="Theobald S."/>
            <person name="Frisvad J.C."/>
            <person name="Larsen T.O."/>
            <person name="Kjaerboelling I."/>
            <person name="Rothschild-Mancinelli K."/>
            <person name="Lyhne E.K."/>
            <person name="Kogle M.E."/>
            <person name="Barry K."/>
            <person name="Clum A."/>
            <person name="Na H."/>
            <person name="Ledsgaard L."/>
            <person name="Lin J."/>
            <person name="Lipzen A."/>
            <person name="Kuo A."/>
            <person name="Riley R."/>
            <person name="Mondo S."/>
            <person name="Labutti K."/>
            <person name="Haridas S."/>
            <person name="Pangalinan J."/>
            <person name="Salamov A.A."/>
            <person name="Simmons B.A."/>
            <person name="Magnuson J.K."/>
            <person name="Chen J."/>
            <person name="Drula E."/>
            <person name="Henrissat B."/>
            <person name="Wiebenga A."/>
            <person name="Lubbers R.J."/>
            <person name="Gomes A.C."/>
            <person name="Makela M.R."/>
            <person name="Stajich J."/>
            <person name="Grigoriev I.V."/>
            <person name="Mortensen U.H."/>
            <person name="De Vries R.P."/>
            <person name="Baker S.E."/>
            <person name="Andersen M.R."/>
        </authorList>
    </citation>
    <scope>NUCLEOTIDE SEQUENCE [LARGE SCALE GENOMIC DNA]</scope>
    <source>
        <strain evidence="2 3">CBS 209.92</strain>
    </source>
</reference>